<dbReference type="InterPro" id="IPR050621">
    <property type="entry name" value="Tudor_domain_containing"/>
</dbReference>
<reference evidence="3" key="1">
    <citation type="submission" date="2025-08" db="UniProtKB">
        <authorList>
            <consortium name="RefSeq"/>
        </authorList>
    </citation>
    <scope>IDENTIFICATION</scope>
    <source>
        <tissue evidence="3">Whole Larva</tissue>
    </source>
</reference>
<dbReference type="Gene3D" id="2.30.30.140">
    <property type="match status" value="3"/>
</dbReference>
<evidence type="ECO:0000313" key="3">
    <source>
        <dbReference type="RefSeq" id="XP_017777537.1"/>
    </source>
</evidence>
<dbReference type="RefSeq" id="XP_017777537.1">
    <property type="nucleotide sequence ID" value="XM_017922048.1"/>
</dbReference>
<dbReference type="SUPFAM" id="SSF63748">
    <property type="entry name" value="Tudor/PWWP/MBT"/>
    <property type="match status" value="3"/>
</dbReference>
<feature type="domain" description="Tudor" evidence="1">
    <location>
        <begin position="709"/>
        <end position="767"/>
    </location>
</feature>
<dbReference type="CDD" id="cd20379">
    <property type="entry name" value="Tudor_dTUD-like"/>
    <property type="match status" value="1"/>
</dbReference>
<organism evidence="2 3">
    <name type="scientific">Nicrophorus vespilloides</name>
    <name type="common">Boreal carrion beetle</name>
    <dbReference type="NCBI Taxonomy" id="110193"/>
    <lineage>
        <taxon>Eukaryota</taxon>
        <taxon>Metazoa</taxon>
        <taxon>Ecdysozoa</taxon>
        <taxon>Arthropoda</taxon>
        <taxon>Hexapoda</taxon>
        <taxon>Insecta</taxon>
        <taxon>Pterygota</taxon>
        <taxon>Neoptera</taxon>
        <taxon>Endopterygota</taxon>
        <taxon>Coleoptera</taxon>
        <taxon>Polyphaga</taxon>
        <taxon>Staphyliniformia</taxon>
        <taxon>Silphidae</taxon>
        <taxon>Nicrophorinae</taxon>
        <taxon>Nicrophorus</taxon>
    </lineage>
</organism>
<evidence type="ECO:0000313" key="2">
    <source>
        <dbReference type="Proteomes" id="UP000695000"/>
    </source>
</evidence>
<name>A0ABM1MSI7_NICVS</name>
<dbReference type="PANTHER" id="PTHR22948:SF76">
    <property type="entry name" value="FI20010P1-RELATED"/>
    <property type="match status" value="1"/>
</dbReference>
<evidence type="ECO:0000259" key="1">
    <source>
        <dbReference type="PROSITE" id="PS50304"/>
    </source>
</evidence>
<dbReference type="SMART" id="SM00333">
    <property type="entry name" value="TUDOR"/>
    <property type="match status" value="3"/>
</dbReference>
<dbReference type="Pfam" id="PF00567">
    <property type="entry name" value="TUDOR"/>
    <property type="match status" value="3"/>
</dbReference>
<dbReference type="InterPro" id="IPR002999">
    <property type="entry name" value="Tudor"/>
</dbReference>
<accession>A0ABM1MSI7</accession>
<protein>
    <submittedName>
        <fullName evidence="3">Uncharacterized protein LOC108563387</fullName>
    </submittedName>
</protein>
<sequence length="808" mass="92954">MSRTWTLCFKSPLITQQSDHHTFFNKFNSYGKSQRLYLNYNNQTGYVIYETKSTADLAKEDLSKINELLITIESLVPNEMDFTYNIANSMYDIYGNEVPCISLEDGERYIPLSKMESLGFQFFDNPCTGKDDDENMLIALMEYLKVQLQIFMRVQGNIMNIDKVNWLMNHFFSSIKEQRINQREVFSNSRQSKVVDVPKRNFAVQKEQQNQTGQEMFRHLRPNNNVEPLKKNLTNYQTKADRGPKKVVENGKSPNSYTVKKNKTAEECSPSNITKTLMGLKIVIDNMHQVSCRRSIADSLANTSGIVTVTKIIDPTIFIATVFPSTCSDDVLTLEEISPDIKSCGIINYKPKVGEIVAVQNDSSFWVRGFVIEITVDEKLKVGLVDYGTVIVTDRACALPARFRTIPEYAVKCKSTKQIVEKLKVDSDIEYHSTENNKFSFNKTYEVTCSQWNPLEDIKVKSQAVILEMPPRSKNLQINELAILINVKQDGTLYLRTLVHSKNIRTLQNTINETKLLKLESAPVLNQLVIHKLKDHYSRAVVTDIINSNKVVLRYIDYEIVGEVDVDSLFYIDKFADQEIPLIQAKLKGFEKKGFSEKATDFMNTLKADMTKLVIENYNKSAELVELSTENQSLNLLIEKVEKPGYPRFQDLQMRKLTIGEQYKMLLIEMEYIEKTTCHCMLSDENVQAEFLTICKIIEKNKNPTHPLNLHVDELCIAKYEQEWFRGQVLDIESDGRACTIYFIDFGNVSRVDFENIRNIPEELLEFSPMAMKTVFSGQKPTVIYQVHEVIVREINTSSNTYFVDLLE</sequence>
<proteinExistence type="predicted"/>
<keyword evidence="2" id="KW-1185">Reference proteome</keyword>
<dbReference type="Proteomes" id="UP000695000">
    <property type="component" value="Unplaced"/>
</dbReference>
<gene>
    <name evidence="3" type="primary">LOC108563387</name>
</gene>
<dbReference type="PROSITE" id="PS50304">
    <property type="entry name" value="TUDOR"/>
    <property type="match status" value="1"/>
</dbReference>
<dbReference type="PANTHER" id="PTHR22948">
    <property type="entry name" value="TUDOR DOMAIN CONTAINING PROTEIN"/>
    <property type="match status" value="1"/>
</dbReference>
<dbReference type="GeneID" id="108563387"/>